<sequence>MSVTGAHSPSYDASATGTLSTDLIDRSGFDEAFGTSTTWTMDGSASQASASTSAGSSTTGTGTVTTATTATSSSPFEAFVSWLKGLFGL</sequence>
<dbReference type="EMBL" id="CP063767">
    <property type="protein sequence ID" value="QOY61022.1"/>
    <property type="molecule type" value="Genomic_DNA"/>
</dbReference>
<evidence type="ECO:0000313" key="3">
    <source>
        <dbReference type="Proteomes" id="UP000593735"/>
    </source>
</evidence>
<dbReference type="AlphaFoldDB" id="A0A7S7RV23"/>
<organism evidence="2 3">
    <name type="scientific">Thermophilibacter immobilis</name>
    <dbReference type="NCBI Taxonomy" id="2779519"/>
    <lineage>
        <taxon>Bacteria</taxon>
        <taxon>Bacillati</taxon>
        <taxon>Actinomycetota</taxon>
        <taxon>Coriobacteriia</taxon>
        <taxon>Coriobacteriales</taxon>
        <taxon>Atopobiaceae</taxon>
        <taxon>Thermophilibacter</taxon>
    </lineage>
</organism>
<name>A0A7S7RV23_9ACTN</name>
<keyword evidence="3" id="KW-1185">Reference proteome</keyword>
<evidence type="ECO:0000256" key="1">
    <source>
        <dbReference type="SAM" id="MobiDB-lite"/>
    </source>
</evidence>
<gene>
    <name evidence="2" type="ORF">INP52_02090</name>
</gene>
<reference evidence="2 3" key="1">
    <citation type="submission" date="2020-10" db="EMBL/GenBank/DDBJ databases">
        <title>Olsenella immobilis sp.nov., isolated from the mud in a fermentation cellar used for the production of Chinese strong-flavoured liquor.</title>
        <authorList>
            <person name="Lu L."/>
        </authorList>
    </citation>
    <scope>NUCLEOTIDE SEQUENCE [LARGE SCALE GENOMIC DNA]</scope>
    <source>
        <strain evidence="2 3">LZLJ-2</strain>
    </source>
</reference>
<protein>
    <submittedName>
        <fullName evidence="2">Uncharacterized protein</fullName>
    </submittedName>
</protein>
<proteinExistence type="predicted"/>
<accession>A0A7S7RV23</accession>
<dbReference type="Proteomes" id="UP000593735">
    <property type="component" value="Chromosome"/>
</dbReference>
<feature type="compositionally biased region" description="Low complexity" evidence="1">
    <location>
        <begin position="43"/>
        <end position="64"/>
    </location>
</feature>
<dbReference type="RefSeq" id="WP_194371982.1">
    <property type="nucleotide sequence ID" value="NZ_CP063767.1"/>
</dbReference>
<dbReference type="KEGG" id="tio:INP52_02090"/>
<feature type="region of interest" description="Disordered" evidence="1">
    <location>
        <begin position="39"/>
        <end position="64"/>
    </location>
</feature>
<evidence type="ECO:0000313" key="2">
    <source>
        <dbReference type="EMBL" id="QOY61022.1"/>
    </source>
</evidence>